<sequence length="102" mass="12156">MIGMLKKLNNRLFCLTELESLNKENNLKSAISKVKKQRGANTAMEQYEEYIKFLENHELFRTGTINPENYMKQKWEELTIELNSKPKDPQLTTDKWIQRFSD</sequence>
<evidence type="ECO:0000313" key="1">
    <source>
        <dbReference type="EMBL" id="CAH1114465.1"/>
    </source>
</evidence>
<organism evidence="1 2">
    <name type="scientific">Psylliodes chrysocephalus</name>
    <dbReference type="NCBI Taxonomy" id="3402493"/>
    <lineage>
        <taxon>Eukaryota</taxon>
        <taxon>Metazoa</taxon>
        <taxon>Ecdysozoa</taxon>
        <taxon>Arthropoda</taxon>
        <taxon>Hexapoda</taxon>
        <taxon>Insecta</taxon>
        <taxon>Pterygota</taxon>
        <taxon>Neoptera</taxon>
        <taxon>Endopterygota</taxon>
        <taxon>Coleoptera</taxon>
        <taxon>Polyphaga</taxon>
        <taxon>Cucujiformia</taxon>
        <taxon>Chrysomeloidea</taxon>
        <taxon>Chrysomelidae</taxon>
        <taxon>Galerucinae</taxon>
        <taxon>Alticini</taxon>
        <taxon>Psylliodes</taxon>
    </lineage>
</organism>
<dbReference type="OrthoDB" id="6819217at2759"/>
<proteinExistence type="predicted"/>
<dbReference type="Proteomes" id="UP001153636">
    <property type="component" value="Chromosome 8"/>
</dbReference>
<evidence type="ECO:0000313" key="2">
    <source>
        <dbReference type="Proteomes" id="UP001153636"/>
    </source>
</evidence>
<reference evidence="1" key="1">
    <citation type="submission" date="2022-01" db="EMBL/GenBank/DDBJ databases">
        <authorList>
            <person name="King R."/>
        </authorList>
    </citation>
    <scope>NUCLEOTIDE SEQUENCE</scope>
</reference>
<dbReference type="AlphaFoldDB" id="A0A9P0D5T9"/>
<keyword evidence="2" id="KW-1185">Reference proteome</keyword>
<dbReference type="EMBL" id="OV651820">
    <property type="protein sequence ID" value="CAH1114465.1"/>
    <property type="molecule type" value="Genomic_DNA"/>
</dbReference>
<name>A0A9P0D5T9_9CUCU</name>
<gene>
    <name evidence="1" type="ORF">PSYICH_LOCUS14646</name>
</gene>
<protein>
    <submittedName>
        <fullName evidence="1">Uncharacterized protein</fullName>
    </submittedName>
</protein>
<accession>A0A9P0D5T9</accession>